<evidence type="ECO:0000313" key="3">
    <source>
        <dbReference type="Proteomes" id="UP000076586"/>
    </source>
</evidence>
<feature type="transmembrane region" description="Helical" evidence="1">
    <location>
        <begin position="7"/>
        <end position="28"/>
    </location>
</feature>
<dbReference type="EMBL" id="BDCR01000001">
    <property type="protein sequence ID" value="GAT61962.1"/>
    <property type="molecule type" value="Genomic_DNA"/>
</dbReference>
<proteinExistence type="predicted"/>
<organism evidence="2 3">
    <name type="scientific">Paludibacter jiangxiensis</name>
    <dbReference type="NCBI Taxonomy" id="681398"/>
    <lineage>
        <taxon>Bacteria</taxon>
        <taxon>Pseudomonadati</taxon>
        <taxon>Bacteroidota</taxon>
        <taxon>Bacteroidia</taxon>
        <taxon>Bacteroidales</taxon>
        <taxon>Paludibacteraceae</taxon>
        <taxon>Paludibacter</taxon>
    </lineage>
</organism>
<feature type="transmembrane region" description="Helical" evidence="1">
    <location>
        <begin position="131"/>
        <end position="150"/>
    </location>
</feature>
<comment type="caution">
    <text evidence="2">The sequence shown here is derived from an EMBL/GenBank/DDBJ whole genome shotgun (WGS) entry which is preliminary data.</text>
</comment>
<feature type="transmembrane region" description="Helical" evidence="1">
    <location>
        <begin position="156"/>
        <end position="174"/>
    </location>
</feature>
<keyword evidence="1" id="KW-0472">Membrane</keyword>
<keyword evidence="3" id="KW-1185">Reference proteome</keyword>
<dbReference type="Proteomes" id="UP000076586">
    <property type="component" value="Unassembled WGS sequence"/>
</dbReference>
<dbReference type="STRING" id="681398.PJIAN_1551"/>
<gene>
    <name evidence="2" type="ORF">PJIAN_1551</name>
</gene>
<feature type="transmembrane region" description="Helical" evidence="1">
    <location>
        <begin position="40"/>
        <end position="62"/>
    </location>
</feature>
<dbReference type="OrthoDB" id="9786064at2"/>
<keyword evidence="1" id="KW-1133">Transmembrane helix</keyword>
<name>A0A170YPT7_9BACT</name>
<sequence>MRLAAKIISVIFHPLFIPTYGILLLFTTARFAAVPFLPKLIVATTVLCCTAIIPALIIFLFLKLGKVTSLNIDKRQERTRPYVYSLVSYMLCAYYLWNVNMPRWFVMMVVGSAAALLVLLLVNLRWKMSAHLSAMGGLLAGIFVVAMHYVINPYMLIIGALFASAAVGSSRVILDAHTPEQTLAGFFNGFIFVMIAGMIF</sequence>
<dbReference type="Gene3D" id="1.20.144.10">
    <property type="entry name" value="Phosphatidic acid phosphatase type 2/haloperoxidase"/>
    <property type="match status" value="1"/>
</dbReference>
<protein>
    <recommendedName>
        <fullName evidence="4">PAP2 superfamily protein</fullName>
    </recommendedName>
</protein>
<feature type="transmembrane region" description="Helical" evidence="1">
    <location>
        <begin position="104"/>
        <end position="124"/>
    </location>
</feature>
<reference evidence="3" key="1">
    <citation type="submission" date="2016-04" db="EMBL/GenBank/DDBJ databases">
        <title>Draft genome sequence of Paludibacter jiangxiensis strain NM7.</title>
        <authorList>
            <person name="Qiu Y."/>
            <person name="Matsuura N."/>
            <person name="Ohashi A."/>
            <person name="Tourlousse M.D."/>
            <person name="Sekiguchi Y."/>
        </authorList>
    </citation>
    <scope>NUCLEOTIDE SEQUENCE [LARGE SCALE GENOMIC DNA]</scope>
    <source>
        <strain evidence="3">NM7</strain>
    </source>
</reference>
<accession>A0A170YPT7</accession>
<keyword evidence="1" id="KW-0812">Transmembrane</keyword>
<dbReference type="RefSeq" id="WP_068701775.1">
    <property type="nucleotide sequence ID" value="NZ_BDCR01000001.1"/>
</dbReference>
<feature type="transmembrane region" description="Helical" evidence="1">
    <location>
        <begin position="181"/>
        <end position="199"/>
    </location>
</feature>
<reference evidence="3" key="2">
    <citation type="journal article" date="2017" name="Genome Announc.">
        <title>Draft genome sequence of Paludibacter jiangxiensis NM7(T), a propionate-producing fermentative bacterium.</title>
        <authorList>
            <person name="Qiu Y.-L."/>
            <person name="Tourlousse D.M."/>
            <person name="Matsuura N."/>
            <person name="Ohashi A."/>
            <person name="Sekiguchi Y."/>
        </authorList>
    </citation>
    <scope>NUCLEOTIDE SEQUENCE [LARGE SCALE GENOMIC DNA]</scope>
    <source>
        <strain evidence="3">NM7</strain>
    </source>
</reference>
<feature type="transmembrane region" description="Helical" evidence="1">
    <location>
        <begin position="82"/>
        <end position="98"/>
    </location>
</feature>
<dbReference type="AlphaFoldDB" id="A0A170YPT7"/>
<evidence type="ECO:0008006" key="4">
    <source>
        <dbReference type="Google" id="ProtNLM"/>
    </source>
</evidence>
<evidence type="ECO:0000313" key="2">
    <source>
        <dbReference type="EMBL" id="GAT61962.1"/>
    </source>
</evidence>
<evidence type="ECO:0000256" key="1">
    <source>
        <dbReference type="SAM" id="Phobius"/>
    </source>
</evidence>